<evidence type="ECO:0000313" key="1">
    <source>
        <dbReference type="EMBL" id="CAB1451442.1"/>
    </source>
</evidence>
<reference evidence="1" key="1">
    <citation type="submission" date="2020-03" db="EMBL/GenBank/DDBJ databases">
        <authorList>
            <person name="Weist P."/>
        </authorList>
    </citation>
    <scope>NUCLEOTIDE SEQUENCE</scope>
</reference>
<dbReference type="EMBL" id="CADEAL010004090">
    <property type="protein sequence ID" value="CAB1451442.1"/>
    <property type="molecule type" value="Genomic_DNA"/>
</dbReference>
<organism evidence="1 2">
    <name type="scientific">Pleuronectes platessa</name>
    <name type="common">European plaice</name>
    <dbReference type="NCBI Taxonomy" id="8262"/>
    <lineage>
        <taxon>Eukaryota</taxon>
        <taxon>Metazoa</taxon>
        <taxon>Chordata</taxon>
        <taxon>Craniata</taxon>
        <taxon>Vertebrata</taxon>
        <taxon>Euteleostomi</taxon>
        <taxon>Actinopterygii</taxon>
        <taxon>Neopterygii</taxon>
        <taxon>Teleostei</taxon>
        <taxon>Neoteleostei</taxon>
        <taxon>Acanthomorphata</taxon>
        <taxon>Carangaria</taxon>
        <taxon>Pleuronectiformes</taxon>
        <taxon>Pleuronectoidei</taxon>
        <taxon>Pleuronectidae</taxon>
        <taxon>Pleuronectes</taxon>
    </lineage>
</organism>
<accession>A0A9N7Z6C1</accession>
<sequence length="108" mass="11830">MLVLSGGGDEGVDWTTPYVLSGPESSPKFGWVTTHSQDNGSLITKGTTQQGPIILFEKYQAAGKRLEVEAEEQPVSQTAACKILGMLHGFKRKDDNASTCFVRLHMFR</sequence>
<name>A0A9N7Z6C1_PLEPL</name>
<gene>
    <name evidence="1" type="ORF">PLEPLA_LOCUS39136</name>
</gene>
<proteinExistence type="predicted"/>
<protein>
    <submittedName>
        <fullName evidence="1">Uncharacterized protein</fullName>
    </submittedName>
</protein>
<comment type="caution">
    <text evidence="1">The sequence shown here is derived from an EMBL/GenBank/DDBJ whole genome shotgun (WGS) entry which is preliminary data.</text>
</comment>
<evidence type="ECO:0000313" key="2">
    <source>
        <dbReference type="Proteomes" id="UP001153269"/>
    </source>
</evidence>
<dbReference type="AlphaFoldDB" id="A0A9N7Z6C1"/>
<dbReference type="Proteomes" id="UP001153269">
    <property type="component" value="Unassembled WGS sequence"/>
</dbReference>
<keyword evidence="2" id="KW-1185">Reference proteome</keyword>